<comment type="caution">
    <text evidence="3">The sequence shown here is derived from an EMBL/GenBank/DDBJ whole genome shotgun (WGS) entry which is preliminary data.</text>
</comment>
<evidence type="ECO:0000256" key="1">
    <source>
        <dbReference type="SAM" id="MobiDB-lite"/>
    </source>
</evidence>
<accession>A0AAV9VZ09</accession>
<feature type="compositionally biased region" description="Acidic residues" evidence="1">
    <location>
        <begin position="203"/>
        <end position="223"/>
    </location>
</feature>
<evidence type="ECO:0000313" key="3">
    <source>
        <dbReference type="EMBL" id="KAK6499125.1"/>
    </source>
</evidence>
<keyword evidence="2" id="KW-1133">Transmembrane helix</keyword>
<proteinExistence type="predicted"/>
<reference evidence="3 4" key="1">
    <citation type="submission" date="2023-08" db="EMBL/GenBank/DDBJ databases">
        <authorList>
            <person name="Palmer J.M."/>
        </authorList>
    </citation>
    <scope>NUCLEOTIDE SEQUENCE [LARGE SCALE GENOMIC DNA]</scope>
    <source>
        <strain evidence="3 4">TWF481</strain>
    </source>
</reference>
<feature type="transmembrane region" description="Helical" evidence="2">
    <location>
        <begin position="90"/>
        <end position="109"/>
    </location>
</feature>
<dbReference type="Proteomes" id="UP001370758">
    <property type="component" value="Unassembled WGS sequence"/>
</dbReference>
<name>A0AAV9VZ09_9PEZI</name>
<keyword evidence="2" id="KW-0812">Transmembrane</keyword>
<sequence length="235" mass="26682">MEGAIHLYEIPASERRSTDGRFIRLPRPTDGPFYPLSTLVLPKIRENKNAVFTAPYKSDDELREADIIHFVLTIAGIIIISYVNDSLPTMYIWNQILLTLGLVVVYSFVNKWALHYMSIILRFEWHIERPLWGKGGMENFGLAGFRRLFLLLKLVCWTGKGEDDDDDIELFGRPEGCRCLECRNARLEAGLGSRSDSSVCTDTSDEDYEDSEEKGEGGEELGEEEVRLLASGPRD</sequence>
<evidence type="ECO:0000313" key="4">
    <source>
        <dbReference type="Proteomes" id="UP001370758"/>
    </source>
</evidence>
<protein>
    <submittedName>
        <fullName evidence="3">Uncharacterized protein</fullName>
    </submittedName>
</protein>
<gene>
    <name evidence="3" type="ORF">TWF481_011696</name>
</gene>
<feature type="region of interest" description="Disordered" evidence="1">
    <location>
        <begin position="190"/>
        <end position="235"/>
    </location>
</feature>
<evidence type="ECO:0000256" key="2">
    <source>
        <dbReference type="SAM" id="Phobius"/>
    </source>
</evidence>
<dbReference type="EMBL" id="JAVHJL010000008">
    <property type="protein sequence ID" value="KAK6499125.1"/>
    <property type="molecule type" value="Genomic_DNA"/>
</dbReference>
<organism evidence="3 4">
    <name type="scientific">Arthrobotrys musiformis</name>
    <dbReference type="NCBI Taxonomy" id="47236"/>
    <lineage>
        <taxon>Eukaryota</taxon>
        <taxon>Fungi</taxon>
        <taxon>Dikarya</taxon>
        <taxon>Ascomycota</taxon>
        <taxon>Pezizomycotina</taxon>
        <taxon>Orbiliomycetes</taxon>
        <taxon>Orbiliales</taxon>
        <taxon>Orbiliaceae</taxon>
        <taxon>Arthrobotrys</taxon>
    </lineage>
</organism>
<feature type="transmembrane region" description="Helical" evidence="2">
    <location>
        <begin position="67"/>
        <end position="84"/>
    </location>
</feature>
<dbReference type="AlphaFoldDB" id="A0AAV9VZ09"/>
<keyword evidence="2" id="KW-0472">Membrane</keyword>
<keyword evidence="4" id="KW-1185">Reference proteome</keyword>